<dbReference type="GO" id="GO:0034355">
    <property type="term" value="P:NAD+ biosynthetic process via the salvage pathway"/>
    <property type="evidence" value="ECO:0007669"/>
    <property type="project" value="TreeGrafter"/>
</dbReference>
<keyword evidence="4" id="KW-0597">Phosphoprotein</keyword>
<name>A0A1S8WN95_OPIVI</name>
<dbReference type="Gene3D" id="3.20.140.10">
    <property type="entry name" value="nicotinate phosphoribosyltransferase"/>
    <property type="match status" value="1"/>
</dbReference>
<dbReference type="GO" id="GO:0005829">
    <property type="term" value="C:cytosol"/>
    <property type="evidence" value="ECO:0007669"/>
    <property type="project" value="TreeGrafter"/>
</dbReference>
<comment type="similarity">
    <text evidence="2">Belongs to the NAPRTase family.</text>
</comment>
<dbReference type="EC" id="6.3.4.21" evidence="3"/>
<dbReference type="Gene3D" id="3.20.20.70">
    <property type="entry name" value="Aldolase class I"/>
    <property type="match status" value="1"/>
</dbReference>
<keyword evidence="5" id="KW-0436">Ligase</keyword>
<sequence length="112" mass="12251">MPACTDPAFFDYLMTLTATEFDLWSVEEGTAVFPREPIMRVEGPIILCQLVETGILNLVNFASLIATNAARFRLTAGSDKLLFEFGLRRAQGPDGGLTASRYAYLGGKSELI</sequence>
<dbReference type="UniPathway" id="UPA00253">
    <property type="reaction ID" value="UER00457"/>
</dbReference>
<dbReference type="InterPro" id="IPR036068">
    <property type="entry name" value="Nicotinate_pribotase-like_C"/>
</dbReference>
<dbReference type="InterPro" id="IPR007229">
    <property type="entry name" value="Nic_PRibTrfase-Fam"/>
</dbReference>
<evidence type="ECO:0000256" key="3">
    <source>
        <dbReference type="ARBA" id="ARBA00013236"/>
    </source>
</evidence>
<evidence type="ECO:0000256" key="6">
    <source>
        <dbReference type="ARBA" id="ARBA00022642"/>
    </source>
</evidence>
<evidence type="ECO:0000259" key="8">
    <source>
        <dbReference type="Pfam" id="PF17767"/>
    </source>
</evidence>
<comment type="pathway">
    <text evidence="1">Cofactor biosynthesis; NAD(+) biosynthesis; nicotinate D-ribonucleotide from nicotinate: step 1/1.</text>
</comment>
<dbReference type="SUPFAM" id="SSF51690">
    <property type="entry name" value="Nicotinate/Quinolinate PRTase C-terminal domain-like"/>
    <property type="match status" value="1"/>
</dbReference>
<dbReference type="Pfam" id="PF17767">
    <property type="entry name" value="NAPRTase_N"/>
    <property type="match status" value="1"/>
</dbReference>
<dbReference type="EMBL" id="KV899956">
    <property type="protein sequence ID" value="OON15919.1"/>
    <property type="molecule type" value="Genomic_DNA"/>
</dbReference>
<dbReference type="AlphaFoldDB" id="A0A1S8WN95"/>
<dbReference type="PANTHER" id="PTHR11098:SF1">
    <property type="entry name" value="NICOTINATE PHOSPHORIBOSYLTRANSFERASE"/>
    <property type="match status" value="1"/>
</dbReference>
<dbReference type="PANTHER" id="PTHR11098">
    <property type="entry name" value="NICOTINATE PHOSPHORIBOSYLTRANSFERASE"/>
    <property type="match status" value="1"/>
</dbReference>
<evidence type="ECO:0000313" key="10">
    <source>
        <dbReference type="Proteomes" id="UP000243686"/>
    </source>
</evidence>
<evidence type="ECO:0000256" key="5">
    <source>
        <dbReference type="ARBA" id="ARBA00022598"/>
    </source>
</evidence>
<dbReference type="Proteomes" id="UP000243686">
    <property type="component" value="Unassembled WGS sequence"/>
</dbReference>
<dbReference type="InterPro" id="IPR013785">
    <property type="entry name" value="Aldolase_TIM"/>
</dbReference>
<accession>A0A1S8WN95</accession>
<dbReference type="SUPFAM" id="SSF54675">
    <property type="entry name" value="Nicotinate/Quinolinate PRTase N-terminal domain-like"/>
    <property type="match status" value="1"/>
</dbReference>
<reference evidence="9 10" key="1">
    <citation type="submission" date="2015-03" db="EMBL/GenBank/DDBJ databases">
        <title>Draft genome of the nematode, Opisthorchis viverrini.</title>
        <authorList>
            <person name="Mitreva M."/>
        </authorList>
    </citation>
    <scope>NUCLEOTIDE SEQUENCE [LARGE SCALE GENOMIC DNA]</scope>
    <source>
        <strain evidence="9">Khon Kaen</strain>
    </source>
</reference>
<dbReference type="InterPro" id="IPR040727">
    <property type="entry name" value="NAPRTase_N"/>
</dbReference>
<keyword evidence="6" id="KW-0662">Pyridine nucleotide biosynthesis</keyword>
<evidence type="ECO:0000256" key="1">
    <source>
        <dbReference type="ARBA" id="ARBA00004952"/>
    </source>
</evidence>
<organism evidence="9 10">
    <name type="scientific">Opisthorchis viverrini</name>
    <name type="common">Southeast Asian liver fluke</name>
    <dbReference type="NCBI Taxonomy" id="6198"/>
    <lineage>
        <taxon>Eukaryota</taxon>
        <taxon>Metazoa</taxon>
        <taxon>Spiralia</taxon>
        <taxon>Lophotrochozoa</taxon>
        <taxon>Platyhelminthes</taxon>
        <taxon>Trematoda</taxon>
        <taxon>Digenea</taxon>
        <taxon>Opisthorchiida</taxon>
        <taxon>Opisthorchiata</taxon>
        <taxon>Opisthorchiidae</taxon>
        <taxon>Opisthorchis</taxon>
    </lineage>
</organism>
<feature type="domain" description="Nicotinate phosphoribosyltransferase N-terminal" evidence="8">
    <location>
        <begin position="5"/>
        <end position="60"/>
    </location>
</feature>
<evidence type="ECO:0000256" key="4">
    <source>
        <dbReference type="ARBA" id="ARBA00022553"/>
    </source>
</evidence>
<protein>
    <recommendedName>
        <fullName evidence="3">nicotinate phosphoribosyltransferase</fullName>
        <ecNumber evidence="3">6.3.4.21</ecNumber>
    </recommendedName>
</protein>
<evidence type="ECO:0000313" key="9">
    <source>
        <dbReference type="EMBL" id="OON15919.1"/>
    </source>
</evidence>
<comment type="catalytic activity">
    <reaction evidence="7">
        <text>5-phospho-alpha-D-ribose 1-diphosphate + nicotinate + ATP + H2O = nicotinate beta-D-ribonucleotide + ADP + phosphate + diphosphate</text>
        <dbReference type="Rhea" id="RHEA:36163"/>
        <dbReference type="ChEBI" id="CHEBI:15377"/>
        <dbReference type="ChEBI" id="CHEBI:30616"/>
        <dbReference type="ChEBI" id="CHEBI:32544"/>
        <dbReference type="ChEBI" id="CHEBI:33019"/>
        <dbReference type="ChEBI" id="CHEBI:43474"/>
        <dbReference type="ChEBI" id="CHEBI:57502"/>
        <dbReference type="ChEBI" id="CHEBI:58017"/>
        <dbReference type="ChEBI" id="CHEBI:456216"/>
        <dbReference type="EC" id="6.3.4.21"/>
    </reaction>
</comment>
<gene>
    <name evidence="9" type="ORF">X801_08273</name>
</gene>
<evidence type="ECO:0000256" key="7">
    <source>
        <dbReference type="ARBA" id="ARBA00048668"/>
    </source>
</evidence>
<evidence type="ECO:0000256" key="2">
    <source>
        <dbReference type="ARBA" id="ARBA00010897"/>
    </source>
</evidence>
<proteinExistence type="inferred from homology"/>
<dbReference type="GO" id="GO:0004516">
    <property type="term" value="F:nicotinate phosphoribosyltransferase activity"/>
    <property type="evidence" value="ECO:0007669"/>
    <property type="project" value="UniProtKB-EC"/>
</dbReference>
<keyword evidence="10" id="KW-1185">Reference proteome</keyword>